<reference evidence="7 8" key="1">
    <citation type="submission" date="2019-02" db="EMBL/GenBank/DDBJ databases">
        <title>Deep-cultivation of Planctomycetes and their phenomic and genomic characterization uncovers novel biology.</title>
        <authorList>
            <person name="Wiegand S."/>
            <person name="Jogler M."/>
            <person name="Boedeker C."/>
            <person name="Pinto D."/>
            <person name="Vollmers J."/>
            <person name="Rivas-Marin E."/>
            <person name="Kohn T."/>
            <person name="Peeters S.H."/>
            <person name="Heuer A."/>
            <person name="Rast P."/>
            <person name="Oberbeckmann S."/>
            <person name="Bunk B."/>
            <person name="Jeske O."/>
            <person name="Meyerdierks A."/>
            <person name="Storesund J.E."/>
            <person name="Kallscheuer N."/>
            <person name="Luecker S."/>
            <person name="Lage O.M."/>
            <person name="Pohl T."/>
            <person name="Merkel B.J."/>
            <person name="Hornburger P."/>
            <person name="Mueller R.-W."/>
            <person name="Bruemmer F."/>
            <person name="Labrenz M."/>
            <person name="Spormann A.M."/>
            <person name="Op den Camp H."/>
            <person name="Overmann J."/>
            <person name="Amann R."/>
            <person name="Jetten M.S.M."/>
            <person name="Mascher T."/>
            <person name="Medema M.H."/>
            <person name="Devos D.P."/>
            <person name="Kaster A.-K."/>
            <person name="Ovreas L."/>
            <person name="Rohde M."/>
            <person name="Galperin M.Y."/>
            <person name="Jogler C."/>
        </authorList>
    </citation>
    <scope>NUCLEOTIDE SEQUENCE [LARGE SCALE GENOMIC DNA]</scope>
    <source>
        <strain evidence="7 8">Pan189</strain>
    </source>
</reference>
<keyword evidence="2 4" id="KW-0479">Metal-binding</keyword>
<sequence length="960" mass="106937">METARFTARCRNRLSASMICRFFGMIATVCGGFAAASADDSSATAHFEKSIRPLLIARCIDCHGPDSQDGGLRLDTRAGWVKGGDTGTPIIVGKPASSLLMRAVGYQDIALQMPPDGRLKPSEIAALRKWIADGAIDPRVDDSETVETVQTADELLDTFWAYQPVSEPVPPEVASDENVRQAVDRFVLARLEAKGRQFNAEADAHTLVRRIYFDLTGLPPSPDELDHWAPLVSDPAQWKRLVDELLDSRRFAEHFARRWLDVVRYSESVTLRGFILNGAWRYRDSVVEAFDSDRPYDQFVRDHLAGDLIADETESLGERRQRMAAATFLLLGNTNFEEQNKRQLEMDIVDEQLSVMGTAFLGQTIGCARCHDHKFDPISTREYYSLAGILHNALPMKHGNISVWEPSDYPLDEQTQAEFASVRNRLDSAKKELKAARDRLAALSDDPEIIAANSLPGIVVDDSDGNTGIVGEWKHSRYSKRYIGVGYRQDDNEGQGTKTITFTPDLPGPGEYEVRFAYIPGGGRATNVPVTLLHAAGETTIRVDQSKVPDIDQRFVSLGTFRFEDGNQGYVTVANEGANGFVTADAVQYLPINSDQTEVEMDVDRTAEQATAKAAVDAAQEKVNQLDARWSERPQMLLPREKSKIKDLPVHVRGSVHLKGEIVPRDVPRIGGPIDVSAATDEESGRRELAYWLSSPDNRLTSRVMVNRLWLWVFGEGIVRSPNNFGSTGRLPTHPELLDHLANLFVEQGWSTKSIVRELVLSQAYRQASAAPASLTETDPDNRLWGRAERKRLPAESIRDAMLAATGELDFVDSRPTPDVKSDYGYEFKANVRSMYLPVFRNEVPDLFAAFDFPDPSMSIGRRDESVIAPQALYLMNSPFVIKRAERLAELITTQDAAGESAERQLNLLYRRLLSREPTAAEQELSLQVLNQAAGEDEVKRTWGLIAHALLASPDFRYLD</sequence>
<dbReference type="KEGG" id="svp:Pan189_09730"/>
<evidence type="ECO:0000313" key="8">
    <source>
        <dbReference type="Proteomes" id="UP000317318"/>
    </source>
</evidence>
<dbReference type="InterPro" id="IPR033803">
    <property type="entry name" value="CBD-like_Golvesin-Xly"/>
</dbReference>
<organism evidence="7 8">
    <name type="scientific">Stratiformator vulcanicus</name>
    <dbReference type="NCBI Taxonomy" id="2527980"/>
    <lineage>
        <taxon>Bacteria</taxon>
        <taxon>Pseudomonadati</taxon>
        <taxon>Planctomycetota</taxon>
        <taxon>Planctomycetia</taxon>
        <taxon>Planctomycetales</taxon>
        <taxon>Planctomycetaceae</taxon>
        <taxon>Stratiformator</taxon>
    </lineage>
</organism>
<dbReference type="InterPro" id="IPR036909">
    <property type="entry name" value="Cyt_c-like_dom_sf"/>
</dbReference>
<dbReference type="InterPro" id="IPR011429">
    <property type="entry name" value="Cyt_c_Planctomycete-type"/>
</dbReference>
<keyword evidence="8" id="KW-1185">Reference proteome</keyword>
<evidence type="ECO:0000256" key="2">
    <source>
        <dbReference type="ARBA" id="ARBA00022723"/>
    </source>
</evidence>
<dbReference type="Pfam" id="PF07587">
    <property type="entry name" value="PSD1"/>
    <property type="match status" value="1"/>
</dbReference>
<keyword evidence="7" id="KW-0456">Lyase</keyword>
<proteinExistence type="predicted"/>
<gene>
    <name evidence="7" type="primary">xly</name>
    <name evidence="7" type="ORF">Pan189_09730</name>
</gene>
<dbReference type="GO" id="GO:0047492">
    <property type="term" value="F:xanthan lyase activity"/>
    <property type="evidence" value="ECO:0007669"/>
    <property type="project" value="UniProtKB-EC"/>
</dbReference>
<feature type="coiled-coil region" evidence="5">
    <location>
        <begin position="412"/>
        <end position="446"/>
    </location>
</feature>
<keyword evidence="5" id="KW-0175">Coiled coil</keyword>
<protein>
    <submittedName>
        <fullName evidence="7">Xanthan lyase</fullName>
        <ecNumber evidence="7">4.2.2.12</ecNumber>
    </submittedName>
</protein>
<dbReference type="SUPFAM" id="SSF46626">
    <property type="entry name" value="Cytochrome c"/>
    <property type="match status" value="1"/>
</dbReference>
<dbReference type="EC" id="4.2.2.12" evidence="7"/>
<dbReference type="Proteomes" id="UP000317318">
    <property type="component" value="Chromosome"/>
</dbReference>
<dbReference type="GO" id="GO:0009055">
    <property type="term" value="F:electron transfer activity"/>
    <property type="evidence" value="ECO:0007669"/>
    <property type="project" value="InterPro"/>
</dbReference>
<dbReference type="InterPro" id="IPR022655">
    <property type="entry name" value="DUF1553"/>
</dbReference>
<evidence type="ECO:0000259" key="6">
    <source>
        <dbReference type="PROSITE" id="PS51007"/>
    </source>
</evidence>
<dbReference type="Pfam" id="PF07635">
    <property type="entry name" value="PSCyt1"/>
    <property type="match status" value="1"/>
</dbReference>
<dbReference type="PROSITE" id="PS51007">
    <property type="entry name" value="CYTC"/>
    <property type="match status" value="1"/>
</dbReference>
<dbReference type="EMBL" id="CP036268">
    <property type="protein sequence ID" value="QDT36613.1"/>
    <property type="molecule type" value="Genomic_DNA"/>
</dbReference>
<dbReference type="AlphaFoldDB" id="A0A517QYD9"/>
<feature type="domain" description="Cytochrome c" evidence="6">
    <location>
        <begin position="38"/>
        <end position="167"/>
    </location>
</feature>
<dbReference type="PANTHER" id="PTHR35889:SF3">
    <property type="entry name" value="F-BOX DOMAIN-CONTAINING PROTEIN"/>
    <property type="match status" value="1"/>
</dbReference>
<accession>A0A517QYD9</accession>
<dbReference type="OrthoDB" id="127107at2"/>
<evidence type="ECO:0000256" key="4">
    <source>
        <dbReference type="PROSITE-ProRule" id="PRU00433"/>
    </source>
</evidence>
<keyword evidence="1 4" id="KW-0349">Heme</keyword>
<evidence type="ECO:0000313" key="7">
    <source>
        <dbReference type="EMBL" id="QDT36613.1"/>
    </source>
</evidence>
<dbReference type="Pfam" id="PF07583">
    <property type="entry name" value="PSCyt2"/>
    <property type="match status" value="1"/>
</dbReference>
<dbReference type="InterPro" id="IPR009056">
    <property type="entry name" value="Cyt_c-like_dom"/>
</dbReference>
<dbReference type="Pfam" id="PF25275">
    <property type="entry name" value="Golvesin_C"/>
    <property type="match status" value="1"/>
</dbReference>
<evidence type="ECO:0000256" key="3">
    <source>
        <dbReference type="ARBA" id="ARBA00023004"/>
    </source>
</evidence>
<dbReference type="GO" id="GO:0046872">
    <property type="term" value="F:metal ion binding"/>
    <property type="evidence" value="ECO:0007669"/>
    <property type="project" value="UniProtKB-KW"/>
</dbReference>
<keyword evidence="3 4" id="KW-0408">Iron</keyword>
<name>A0A517QYD9_9PLAN</name>
<evidence type="ECO:0000256" key="5">
    <source>
        <dbReference type="SAM" id="Coils"/>
    </source>
</evidence>
<evidence type="ECO:0000256" key="1">
    <source>
        <dbReference type="ARBA" id="ARBA00022617"/>
    </source>
</evidence>
<dbReference type="GO" id="GO:0020037">
    <property type="term" value="F:heme binding"/>
    <property type="evidence" value="ECO:0007669"/>
    <property type="project" value="InterPro"/>
</dbReference>
<dbReference type="PANTHER" id="PTHR35889">
    <property type="entry name" value="CYCLOINULO-OLIGOSACCHARIDE FRUCTANOTRANSFERASE-RELATED"/>
    <property type="match status" value="1"/>
</dbReference>
<dbReference type="InterPro" id="IPR011444">
    <property type="entry name" value="DUF1549"/>
</dbReference>